<sequence length="110" mass="11960">MIVTFKSAAAGDVIMFGDVARQMMEAMGKEPGEKGIVTVEQLPEAIARLRAAIAADKARWQGVAEEERPAEEKTPNGSQRPFVSLSQRGAPLLELLEWAEKGKKPVVWGV</sequence>
<dbReference type="EMBL" id="LR778301">
    <property type="protein sequence ID" value="CAB1370902.1"/>
    <property type="molecule type" value="Genomic_DNA"/>
</dbReference>
<dbReference type="Proteomes" id="UP000515733">
    <property type="component" value="Chromosome"/>
</dbReference>
<evidence type="ECO:0000313" key="2">
    <source>
        <dbReference type="EMBL" id="CAB1370902.1"/>
    </source>
</evidence>
<proteinExistence type="predicted"/>
<dbReference type="RefSeq" id="WP_145770453.1">
    <property type="nucleotide sequence ID" value="NZ_LR778301.1"/>
</dbReference>
<feature type="region of interest" description="Disordered" evidence="1">
    <location>
        <begin position="61"/>
        <end position="83"/>
    </location>
</feature>
<evidence type="ECO:0000313" key="3">
    <source>
        <dbReference type="Proteomes" id="UP000515733"/>
    </source>
</evidence>
<dbReference type="AlphaFoldDB" id="A0A6S6YTW8"/>
<evidence type="ECO:0008006" key="4">
    <source>
        <dbReference type="Google" id="ProtNLM"/>
    </source>
</evidence>
<dbReference type="KEGG" id="doe:DENOEST_3748"/>
<name>A0A6S6YTW8_9PROT</name>
<protein>
    <recommendedName>
        <fullName evidence="4">DUF1840 domain-containing protein</fullName>
    </recommendedName>
</protein>
<keyword evidence="3" id="KW-1185">Reference proteome</keyword>
<feature type="compositionally biased region" description="Basic and acidic residues" evidence="1">
    <location>
        <begin position="65"/>
        <end position="74"/>
    </location>
</feature>
<organism evidence="2 3">
    <name type="scientific">Denitratisoma oestradiolicum</name>
    <dbReference type="NCBI Taxonomy" id="311182"/>
    <lineage>
        <taxon>Bacteria</taxon>
        <taxon>Pseudomonadati</taxon>
        <taxon>Pseudomonadota</taxon>
        <taxon>Betaproteobacteria</taxon>
        <taxon>Nitrosomonadales</taxon>
        <taxon>Sterolibacteriaceae</taxon>
        <taxon>Denitratisoma</taxon>
    </lineage>
</organism>
<evidence type="ECO:0000256" key="1">
    <source>
        <dbReference type="SAM" id="MobiDB-lite"/>
    </source>
</evidence>
<dbReference type="InterPro" id="IPR014991">
    <property type="entry name" value="DUF1840"/>
</dbReference>
<accession>A0A6S6YTW8</accession>
<reference evidence="2 3" key="1">
    <citation type="submission" date="2020-03" db="EMBL/GenBank/DDBJ databases">
        <authorList>
            <consortium name="Genoscope - CEA"/>
            <person name="William W."/>
        </authorList>
    </citation>
    <scope>NUCLEOTIDE SEQUENCE [LARGE SCALE GENOMIC DNA]</scope>
    <source>
        <strain evidence="3">DSM 16959</strain>
    </source>
</reference>
<dbReference type="OrthoDB" id="5296629at2"/>
<gene>
    <name evidence="2" type="ORF">DENOEST_3748</name>
</gene>
<dbReference type="Pfam" id="PF08895">
    <property type="entry name" value="DUF1840"/>
    <property type="match status" value="1"/>
</dbReference>